<keyword evidence="2" id="KW-1185">Reference proteome</keyword>
<dbReference type="Proteomes" id="UP000593568">
    <property type="component" value="Unassembled WGS sequence"/>
</dbReference>
<gene>
    <name evidence="1" type="ORF">Gotri_018908</name>
</gene>
<sequence>MYGYLSNMKISLSFVLGVDAWDTGLRSARFCPVLRKRDRMRFSIFCGTKG</sequence>
<comment type="caution">
    <text evidence="1">The sequence shown here is derived from an EMBL/GenBank/DDBJ whole genome shotgun (WGS) entry which is preliminary data.</text>
</comment>
<protein>
    <submittedName>
        <fullName evidence="1">Uncharacterized protein</fullName>
    </submittedName>
</protein>
<organism evidence="1 2">
    <name type="scientific">Gossypium trilobum</name>
    <dbReference type="NCBI Taxonomy" id="34281"/>
    <lineage>
        <taxon>Eukaryota</taxon>
        <taxon>Viridiplantae</taxon>
        <taxon>Streptophyta</taxon>
        <taxon>Embryophyta</taxon>
        <taxon>Tracheophyta</taxon>
        <taxon>Spermatophyta</taxon>
        <taxon>Magnoliopsida</taxon>
        <taxon>eudicotyledons</taxon>
        <taxon>Gunneridae</taxon>
        <taxon>Pentapetalae</taxon>
        <taxon>rosids</taxon>
        <taxon>malvids</taxon>
        <taxon>Malvales</taxon>
        <taxon>Malvaceae</taxon>
        <taxon>Malvoideae</taxon>
        <taxon>Gossypium</taxon>
    </lineage>
</organism>
<proteinExistence type="predicted"/>
<dbReference type="EMBL" id="JABEZW010000007">
    <property type="protein sequence ID" value="MBA0770248.1"/>
    <property type="molecule type" value="Genomic_DNA"/>
</dbReference>
<reference evidence="1 2" key="1">
    <citation type="journal article" date="2019" name="Genome Biol. Evol.">
        <title>Insights into the evolution of the New World diploid cottons (Gossypium, subgenus Houzingenia) based on genome sequencing.</title>
        <authorList>
            <person name="Grover C.E."/>
            <person name="Arick M.A. 2nd"/>
            <person name="Thrash A."/>
            <person name="Conover J.L."/>
            <person name="Sanders W.S."/>
            <person name="Peterson D.G."/>
            <person name="Frelichowski J.E."/>
            <person name="Scheffler J.A."/>
            <person name="Scheffler B.E."/>
            <person name="Wendel J.F."/>
        </authorList>
    </citation>
    <scope>NUCLEOTIDE SEQUENCE [LARGE SCALE GENOMIC DNA]</scope>
    <source>
        <strain evidence="1">8</strain>
        <tissue evidence="1">Leaf</tissue>
    </source>
</reference>
<evidence type="ECO:0000313" key="1">
    <source>
        <dbReference type="EMBL" id="MBA0770248.1"/>
    </source>
</evidence>
<feature type="non-terminal residue" evidence="1">
    <location>
        <position position="50"/>
    </location>
</feature>
<dbReference type="AlphaFoldDB" id="A0A7J9EBP3"/>
<evidence type="ECO:0000313" key="2">
    <source>
        <dbReference type="Proteomes" id="UP000593568"/>
    </source>
</evidence>
<name>A0A7J9EBP3_9ROSI</name>
<accession>A0A7J9EBP3</accession>